<evidence type="ECO:0000313" key="1">
    <source>
        <dbReference type="EMBL" id="MPM53236.1"/>
    </source>
</evidence>
<gene>
    <name evidence="1" type="ORF">SDC9_100001</name>
</gene>
<reference evidence="1" key="1">
    <citation type="submission" date="2019-08" db="EMBL/GenBank/DDBJ databases">
        <authorList>
            <person name="Kucharzyk K."/>
            <person name="Murdoch R.W."/>
            <person name="Higgins S."/>
            <person name="Loffler F."/>
        </authorList>
    </citation>
    <scope>NUCLEOTIDE SEQUENCE</scope>
</reference>
<dbReference type="AlphaFoldDB" id="A0A645AJX7"/>
<name>A0A645AJX7_9ZZZZ</name>
<comment type="caution">
    <text evidence="1">The sequence shown here is derived from an EMBL/GenBank/DDBJ whole genome shotgun (WGS) entry which is preliminary data.</text>
</comment>
<dbReference type="EMBL" id="VSSQ01014241">
    <property type="protein sequence ID" value="MPM53236.1"/>
    <property type="molecule type" value="Genomic_DNA"/>
</dbReference>
<sequence length="178" mass="19852">MPSTFDNIVDTVARSLDKISRVDFEGISRGLEKNLSDLNVVLGDPALKRSIARVDRITEHVEVMSKNLSENLTGEELRKIFSGLNRDLDDVNVLIKSLQAKVEDADVRGLVRKFGETADSVRELAETLEQSRMDFNWTLRQVDSLLGNIGELIEFLKVDPSALLRGKNIPPVDFGSGR</sequence>
<protein>
    <submittedName>
        <fullName evidence="1">Uncharacterized protein</fullName>
    </submittedName>
</protein>
<organism evidence="1">
    <name type="scientific">bioreactor metagenome</name>
    <dbReference type="NCBI Taxonomy" id="1076179"/>
    <lineage>
        <taxon>unclassified sequences</taxon>
        <taxon>metagenomes</taxon>
        <taxon>ecological metagenomes</taxon>
    </lineage>
</organism>
<proteinExistence type="predicted"/>
<accession>A0A645AJX7</accession>